<comment type="caution">
    <text evidence="1">The sequence shown here is derived from an EMBL/GenBank/DDBJ whole genome shotgun (WGS) entry which is preliminary data.</text>
</comment>
<evidence type="ECO:0000313" key="2">
    <source>
        <dbReference type="EMBL" id="RMN25720.1"/>
    </source>
</evidence>
<evidence type="ECO:0000313" key="4">
    <source>
        <dbReference type="Proteomes" id="UP000281372"/>
    </source>
</evidence>
<reference evidence="1 3" key="1">
    <citation type="submission" date="2015-09" db="EMBL/GenBank/DDBJ databases">
        <title>Genome announcement of multiple Pseudomonas syringae strains.</title>
        <authorList>
            <person name="Thakur S."/>
            <person name="Wang P.W."/>
            <person name="Gong Y."/>
            <person name="Weir B.S."/>
            <person name="Guttman D.S."/>
        </authorList>
    </citation>
    <scope>NUCLEOTIDE SEQUENCE [LARGE SCALE GENOMIC DNA]</scope>
    <source>
        <strain evidence="1 3">ICMP2823</strain>
    </source>
</reference>
<evidence type="ECO:0000313" key="1">
    <source>
        <dbReference type="EMBL" id="KPW62134.1"/>
    </source>
</evidence>
<proteinExistence type="predicted"/>
<dbReference type="Proteomes" id="UP000281372">
    <property type="component" value="Unassembled WGS sequence"/>
</dbReference>
<gene>
    <name evidence="1" type="ORF">ALO81_01435</name>
    <name evidence="2" type="ORF">ALQ64_01899</name>
</gene>
<reference evidence="2 4" key="2">
    <citation type="submission" date="2018-08" db="EMBL/GenBank/DDBJ databases">
        <title>Recombination of ecologically and evolutionarily significant loci maintains genetic cohesion in the Pseudomonas syringae species complex.</title>
        <authorList>
            <person name="Dillon M."/>
            <person name="Thakur S."/>
            <person name="Almeida R.N.D."/>
            <person name="Weir B.S."/>
            <person name="Guttman D.S."/>
        </authorList>
    </citation>
    <scope>NUCLEOTIDE SEQUENCE [LARGE SCALE GENOMIC DNA]</scope>
    <source>
        <strain evidence="2 4">ICMP 2821</strain>
    </source>
</reference>
<dbReference type="EMBL" id="LJPX01000689">
    <property type="protein sequence ID" value="KPW62134.1"/>
    <property type="molecule type" value="Genomic_DNA"/>
</dbReference>
<dbReference type="Proteomes" id="UP000050564">
    <property type="component" value="Unassembled WGS sequence"/>
</dbReference>
<name>A0A0N8QTP1_PSECA</name>
<accession>A0A0N8QTP1</accession>
<dbReference type="PATRIC" id="fig|86840.3.peg.2012"/>
<dbReference type="EMBL" id="RBOW01000665">
    <property type="protein sequence ID" value="RMN25720.1"/>
    <property type="molecule type" value="Genomic_DNA"/>
</dbReference>
<organism evidence="1 3">
    <name type="scientific">Pseudomonas cannabina</name>
    <dbReference type="NCBI Taxonomy" id="86840"/>
    <lineage>
        <taxon>Bacteria</taxon>
        <taxon>Pseudomonadati</taxon>
        <taxon>Pseudomonadota</taxon>
        <taxon>Gammaproteobacteria</taxon>
        <taxon>Pseudomonadales</taxon>
        <taxon>Pseudomonadaceae</taxon>
        <taxon>Pseudomonas</taxon>
    </lineage>
</organism>
<sequence>MYRLDLIVITKCDYVARACLADPALHAPGAGEKNFRIFPVKRVTQVPLSLINTSNQPDGQRTDVTELIRALEETTMNAPLRFNDALLIAGHAFEPFQCVAWAPQDGNGELSLTVIDRTSNRIGRKQIPSSTYSDKQQLASVLEQARAEISNEGYDLMPWTMPA</sequence>
<dbReference type="AlphaFoldDB" id="A0A0N8QTP1"/>
<protein>
    <submittedName>
        <fullName evidence="1">Uncharacterized protein</fullName>
    </submittedName>
</protein>
<evidence type="ECO:0000313" key="3">
    <source>
        <dbReference type="Proteomes" id="UP000050564"/>
    </source>
</evidence>